<protein>
    <submittedName>
        <fullName evidence="2">Uncharacterized protein</fullName>
    </submittedName>
</protein>
<accession>A0A1H1UH85</accession>
<feature type="compositionally biased region" description="Basic and acidic residues" evidence="1">
    <location>
        <begin position="15"/>
        <end position="80"/>
    </location>
</feature>
<reference evidence="2 3" key="1">
    <citation type="submission" date="2016-10" db="EMBL/GenBank/DDBJ databases">
        <authorList>
            <person name="de Groot N.N."/>
        </authorList>
    </citation>
    <scope>NUCLEOTIDE SEQUENCE [LARGE SCALE GENOMIC DNA]</scope>
    <source>
        <strain evidence="2 3">DSM 21800</strain>
    </source>
</reference>
<evidence type="ECO:0000313" key="3">
    <source>
        <dbReference type="Proteomes" id="UP000199103"/>
    </source>
</evidence>
<dbReference type="EMBL" id="LT629772">
    <property type="protein sequence ID" value="SDS71833.1"/>
    <property type="molecule type" value="Genomic_DNA"/>
</dbReference>
<name>A0A1H1UH85_9ACTN</name>
<evidence type="ECO:0000313" key="2">
    <source>
        <dbReference type="EMBL" id="SDS71833.1"/>
    </source>
</evidence>
<organism evidence="2 3">
    <name type="scientific">Microlunatus soli</name>
    <dbReference type="NCBI Taxonomy" id="630515"/>
    <lineage>
        <taxon>Bacteria</taxon>
        <taxon>Bacillati</taxon>
        <taxon>Actinomycetota</taxon>
        <taxon>Actinomycetes</taxon>
        <taxon>Propionibacteriales</taxon>
        <taxon>Propionibacteriaceae</taxon>
        <taxon>Microlunatus</taxon>
    </lineage>
</organism>
<evidence type="ECO:0000256" key="1">
    <source>
        <dbReference type="SAM" id="MobiDB-lite"/>
    </source>
</evidence>
<feature type="compositionally biased region" description="Basic and acidic residues" evidence="1">
    <location>
        <begin position="171"/>
        <end position="182"/>
    </location>
</feature>
<gene>
    <name evidence="2" type="ORF">SAMN04489812_2787</name>
</gene>
<feature type="compositionally biased region" description="Pro residues" evidence="1">
    <location>
        <begin position="1"/>
        <end position="11"/>
    </location>
</feature>
<dbReference type="STRING" id="630515.SAMN04489812_2787"/>
<dbReference type="Proteomes" id="UP000199103">
    <property type="component" value="Chromosome I"/>
</dbReference>
<proteinExistence type="predicted"/>
<keyword evidence="3" id="KW-1185">Reference proteome</keyword>
<sequence length="189" mass="20983">MPDPNDPPDPGPIDELQRETERILRTLADRSAARAAQRERAEQNTRQPARNDQRQQQPSDERLRAEQRARRESRRADRVGGRSGTESSDLDRSERPPARAAHPEGSADPQARRLAERLAGNGIGGQLAETRIRAERSHAAPASAIRKNAAAGRGTSVSSGRRAQRSVPQHAADHRNRREQPRTGRGRTR</sequence>
<feature type="region of interest" description="Disordered" evidence="1">
    <location>
        <begin position="1"/>
        <end position="189"/>
    </location>
</feature>
<dbReference type="RefSeq" id="WP_091525684.1">
    <property type="nucleotide sequence ID" value="NZ_LT629772.1"/>
</dbReference>
<dbReference type="AlphaFoldDB" id="A0A1H1UH85"/>